<dbReference type="Pfam" id="PF21773">
    <property type="entry name" value="ODAD1_CC"/>
    <property type="match status" value="1"/>
</dbReference>
<feature type="region of interest" description="Disordered" evidence="2">
    <location>
        <begin position="203"/>
        <end position="236"/>
    </location>
</feature>
<evidence type="ECO:0000259" key="3">
    <source>
        <dbReference type="Pfam" id="PF21773"/>
    </source>
</evidence>
<feature type="region of interest" description="Disordered" evidence="2">
    <location>
        <begin position="254"/>
        <end position="321"/>
    </location>
</feature>
<feature type="domain" description="ODAD1 central coiled coil region" evidence="3">
    <location>
        <begin position="127"/>
        <end position="237"/>
    </location>
</feature>
<feature type="compositionally biased region" description="Basic and acidic residues" evidence="2">
    <location>
        <begin position="203"/>
        <end position="230"/>
    </location>
</feature>
<protein>
    <recommendedName>
        <fullName evidence="3">ODAD1 central coiled coil region domain-containing protein</fullName>
    </recommendedName>
</protein>
<dbReference type="InterPro" id="IPR049258">
    <property type="entry name" value="ODAD1_CC"/>
</dbReference>
<reference evidence="4" key="2">
    <citation type="submission" date="2023-06" db="EMBL/GenBank/DDBJ databases">
        <authorList>
            <consortium name="Lawrence Berkeley National Laboratory"/>
            <person name="Mondo S.J."/>
            <person name="Hensen N."/>
            <person name="Bonometti L."/>
            <person name="Westerberg I."/>
            <person name="Brannstrom I.O."/>
            <person name="Guillou S."/>
            <person name="Cros-Aarteil S."/>
            <person name="Calhoun S."/>
            <person name="Haridas S."/>
            <person name="Kuo A."/>
            <person name="Pangilinan J."/>
            <person name="Riley R."/>
            <person name="Labutti K."/>
            <person name="Andreopoulos B."/>
            <person name="Lipzen A."/>
            <person name="Chen C."/>
            <person name="Yanf M."/>
            <person name="Daum C."/>
            <person name="Ng V."/>
            <person name="Clum A."/>
            <person name="Steindorff A."/>
            <person name="Ohm R."/>
            <person name="Martin F."/>
            <person name="Silar P."/>
            <person name="Natvig D."/>
            <person name="Lalanne C."/>
            <person name="Gautier V."/>
            <person name="Ament-Velasquez S.L."/>
            <person name="Kruys A."/>
            <person name="Hutchinson M.I."/>
            <person name="Powell A.J."/>
            <person name="Barry K."/>
            <person name="Miller A.N."/>
            <person name="Grigoriev I.V."/>
            <person name="Debuchy R."/>
            <person name="Gladieux P."/>
            <person name="Thoren M.H."/>
            <person name="Johannesson H."/>
        </authorList>
    </citation>
    <scope>NUCLEOTIDE SEQUENCE</scope>
    <source>
        <strain evidence="4">CBS 626.80</strain>
    </source>
</reference>
<evidence type="ECO:0000256" key="1">
    <source>
        <dbReference type="ARBA" id="ARBA00023054"/>
    </source>
</evidence>
<sequence length="321" mass="35462">MFARELTASPEVTSSIAAAAEKDEEEEEDDRRGMVSRWSYDSSDFSSSPVSGSPSREVEGQEAQRRVSVDEPAQQRHDQQQTTCAQEDSTSKSSSSSGSGSGSGSCPSSSSQEKEETTEQQRSGGGSFLPFFDKLANQLGNLQASLNHLISQATSIEAAVGEARDAMITLRDRARKARVDTAQSMMREVDRVEGQLAEVRRAMEGKGKDVVCSSDKEEEKRKGDEDEDKRRQGKKTLCQELACRSLLRMVLLTSDAGDQREQQRRDPEHKQKEEQERERETETKGKEHHTETSPGRWSKEAPEQPRKGPPSGPAPGGAEWV</sequence>
<feature type="compositionally biased region" description="Basic and acidic residues" evidence="2">
    <location>
        <begin position="257"/>
        <end position="306"/>
    </location>
</feature>
<proteinExistence type="predicted"/>
<evidence type="ECO:0000313" key="4">
    <source>
        <dbReference type="EMBL" id="KAK3946616.1"/>
    </source>
</evidence>
<keyword evidence="5" id="KW-1185">Reference proteome</keyword>
<organism evidence="4 5">
    <name type="scientific">Pseudoneurospora amorphoporcata</name>
    <dbReference type="NCBI Taxonomy" id="241081"/>
    <lineage>
        <taxon>Eukaryota</taxon>
        <taxon>Fungi</taxon>
        <taxon>Dikarya</taxon>
        <taxon>Ascomycota</taxon>
        <taxon>Pezizomycotina</taxon>
        <taxon>Sordariomycetes</taxon>
        <taxon>Sordariomycetidae</taxon>
        <taxon>Sordariales</taxon>
        <taxon>Sordariaceae</taxon>
        <taxon>Pseudoneurospora</taxon>
    </lineage>
</organism>
<dbReference type="Proteomes" id="UP001303222">
    <property type="component" value="Unassembled WGS sequence"/>
</dbReference>
<accession>A0AAN6NK57</accession>
<gene>
    <name evidence="4" type="ORF">QBC32DRAFT_329145</name>
</gene>
<keyword evidence="1" id="KW-0175">Coiled coil</keyword>
<reference evidence="4" key="1">
    <citation type="journal article" date="2023" name="Mol. Phylogenet. Evol.">
        <title>Genome-scale phylogeny and comparative genomics of the fungal order Sordariales.</title>
        <authorList>
            <person name="Hensen N."/>
            <person name="Bonometti L."/>
            <person name="Westerberg I."/>
            <person name="Brannstrom I.O."/>
            <person name="Guillou S."/>
            <person name="Cros-Aarteil S."/>
            <person name="Calhoun S."/>
            <person name="Haridas S."/>
            <person name="Kuo A."/>
            <person name="Mondo S."/>
            <person name="Pangilinan J."/>
            <person name="Riley R."/>
            <person name="LaButti K."/>
            <person name="Andreopoulos B."/>
            <person name="Lipzen A."/>
            <person name="Chen C."/>
            <person name="Yan M."/>
            <person name="Daum C."/>
            <person name="Ng V."/>
            <person name="Clum A."/>
            <person name="Steindorff A."/>
            <person name="Ohm R.A."/>
            <person name="Martin F."/>
            <person name="Silar P."/>
            <person name="Natvig D.O."/>
            <person name="Lalanne C."/>
            <person name="Gautier V."/>
            <person name="Ament-Velasquez S.L."/>
            <person name="Kruys A."/>
            <person name="Hutchinson M.I."/>
            <person name="Powell A.J."/>
            <person name="Barry K."/>
            <person name="Miller A.N."/>
            <person name="Grigoriev I.V."/>
            <person name="Debuchy R."/>
            <person name="Gladieux P."/>
            <person name="Hiltunen Thoren M."/>
            <person name="Johannesson H."/>
        </authorList>
    </citation>
    <scope>NUCLEOTIDE SEQUENCE</scope>
    <source>
        <strain evidence="4">CBS 626.80</strain>
    </source>
</reference>
<feature type="compositionally biased region" description="Low complexity" evidence="2">
    <location>
        <begin position="35"/>
        <end position="55"/>
    </location>
</feature>
<feature type="compositionally biased region" description="Basic and acidic residues" evidence="2">
    <location>
        <begin position="56"/>
        <end position="79"/>
    </location>
</feature>
<evidence type="ECO:0000313" key="5">
    <source>
        <dbReference type="Proteomes" id="UP001303222"/>
    </source>
</evidence>
<evidence type="ECO:0000256" key="2">
    <source>
        <dbReference type="SAM" id="MobiDB-lite"/>
    </source>
</evidence>
<feature type="compositionally biased region" description="Low complexity" evidence="2">
    <location>
        <begin position="91"/>
        <end position="111"/>
    </location>
</feature>
<comment type="caution">
    <text evidence="4">The sequence shown here is derived from an EMBL/GenBank/DDBJ whole genome shotgun (WGS) entry which is preliminary data.</text>
</comment>
<dbReference type="EMBL" id="MU859628">
    <property type="protein sequence ID" value="KAK3946616.1"/>
    <property type="molecule type" value="Genomic_DNA"/>
</dbReference>
<dbReference type="AlphaFoldDB" id="A0AAN6NK57"/>
<name>A0AAN6NK57_9PEZI</name>
<feature type="region of interest" description="Disordered" evidence="2">
    <location>
        <begin position="1"/>
        <end position="131"/>
    </location>
</feature>